<dbReference type="Pfam" id="PF00625">
    <property type="entry name" value="Guanylate_kin"/>
    <property type="match status" value="1"/>
</dbReference>
<dbReference type="InterPro" id="IPR020590">
    <property type="entry name" value="Guanylate_kinase_CS"/>
</dbReference>
<feature type="domain" description="PDZ" evidence="4">
    <location>
        <begin position="250"/>
        <end position="318"/>
    </location>
</feature>
<comment type="subcellular location">
    <subcellularLocation>
        <location evidence="1">Membrane</location>
        <topology evidence="1">Peripheral membrane protein</topology>
    </subcellularLocation>
</comment>
<dbReference type="GO" id="GO:0005911">
    <property type="term" value="C:cell-cell junction"/>
    <property type="evidence" value="ECO:0007669"/>
    <property type="project" value="TreeGrafter"/>
</dbReference>
<dbReference type="PROSITE" id="PS50106">
    <property type="entry name" value="PDZ"/>
    <property type="match status" value="5"/>
</dbReference>
<dbReference type="SUPFAM" id="SSF50156">
    <property type="entry name" value="PDZ domain-like"/>
    <property type="match status" value="6"/>
</dbReference>
<dbReference type="GO" id="GO:0016020">
    <property type="term" value="C:membrane"/>
    <property type="evidence" value="ECO:0007669"/>
    <property type="project" value="UniProtKB-SubCell"/>
</dbReference>
<dbReference type="Gene3D" id="2.30.42.10">
    <property type="match status" value="5"/>
</dbReference>
<dbReference type="InterPro" id="IPR008145">
    <property type="entry name" value="GK/Ca_channel_bsu"/>
</dbReference>
<dbReference type="GO" id="GO:0007165">
    <property type="term" value="P:signal transduction"/>
    <property type="evidence" value="ECO:0007669"/>
    <property type="project" value="TreeGrafter"/>
</dbReference>
<dbReference type="FunFam" id="2.30.42.10:FF:000005">
    <property type="entry name" value="Membrane associated guanylate kinase, WW and PDZ domain containing 1"/>
    <property type="match status" value="1"/>
</dbReference>
<dbReference type="GO" id="GO:0005737">
    <property type="term" value="C:cytoplasm"/>
    <property type="evidence" value="ECO:0007669"/>
    <property type="project" value="TreeGrafter"/>
</dbReference>
<dbReference type="PANTHER" id="PTHR10316">
    <property type="entry name" value="MEMBRANE ASSOCIATED GUANYLATE KINASE-RELATED"/>
    <property type="match status" value="1"/>
</dbReference>
<dbReference type="CDD" id="cd06732">
    <property type="entry name" value="PDZ2_MAGI-1_3-like"/>
    <property type="match status" value="1"/>
</dbReference>
<feature type="domain" description="Guanylate kinase-like" evidence="3">
    <location>
        <begin position="77"/>
        <end position="170"/>
    </location>
</feature>
<dbReference type="InterPro" id="IPR027417">
    <property type="entry name" value="P-loop_NTPase"/>
</dbReference>
<reference evidence="5" key="2">
    <citation type="submission" date="2025-09" db="UniProtKB">
        <authorList>
            <consortium name="Ensembl"/>
        </authorList>
    </citation>
    <scope>IDENTIFICATION</scope>
</reference>
<evidence type="ECO:0000259" key="3">
    <source>
        <dbReference type="PROSITE" id="PS50052"/>
    </source>
</evidence>
<proteinExistence type="predicted"/>
<dbReference type="SUPFAM" id="SSF52540">
    <property type="entry name" value="P-loop containing nucleoside triphosphate hydrolases"/>
    <property type="match status" value="1"/>
</dbReference>
<dbReference type="Pfam" id="PF00595">
    <property type="entry name" value="PDZ"/>
    <property type="match status" value="5"/>
</dbReference>
<dbReference type="PANTHER" id="PTHR10316:SF40">
    <property type="entry name" value="LD27118P"/>
    <property type="match status" value="1"/>
</dbReference>
<keyword evidence="2" id="KW-0472">Membrane</keyword>
<reference evidence="5" key="1">
    <citation type="submission" date="2025-08" db="UniProtKB">
        <authorList>
            <consortium name="Ensembl"/>
        </authorList>
    </citation>
    <scope>IDENTIFICATION</scope>
</reference>
<dbReference type="Gene3D" id="3.30.63.10">
    <property type="entry name" value="Guanylate Kinase phosphate binding domain"/>
    <property type="match status" value="1"/>
</dbReference>
<evidence type="ECO:0000259" key="4">
    <source>
        <dbReference type="PROSITE" id="PS50106"/>
    </source>
</evidence>
<feature type="domain" description="PDZ" evidence="4">
    <location>
        <begin position="722"/>
        <end position="804"/>
    </location>
</feature>
<dbReference type="InterPro" id="IPR008144">
    <property type="entry name" value="Guanylate_kin-like_dom"/>
</dbReference>
<dbReference type="SMART" id="SM00228">
    <property type="entry name" value="PDZ"/>
    <property type="match status" value="5"/>
</dbReference>
<feature type="domain" description="PDZ" evidence="4">
    <location>
        <begin position="505"/>
        <end position="578"/>
    </location>
</feature>
<dbReference type="CDD" id="cd06731">
    <property type="entry name" value="PDZ1_MAGI-1_3-like"/>
    <property type="match status" value="1"/>
</dbReference>
<sequence length="812" mass="89474">MARALRRKAHWSGRVRETEVARGPDGTLPLELHGGAEFGRFILLDGNVLLEANGSAVPGFILHDAWALLQHCGDPIRLRTVKPGPVLSIDLKHYLSQRFQKGSTDHELQQTIRDNLYLRTVPCTTRRPREGEVSGLDYNFISVEEFHMLESSEHLLETGIYEDTQPKSNYCDLCFCFILSHNTKTTTWLDPRLKSHLKAVEECEEGGERGSDRVLLRVKLCVCACLCVPTCADTLFFTRETDELHGSFLYSHLRKGQRGFGFTIIGGDEPEEFLQIKSLITGGPAAAEGLMETGDVIVRVNDTCVLGYTHAQVVEIFKGVPIGEEITLALCRGYPLPFDPDDPNTQLVKSVAISLSGVTCTCTSQKRCSNCLFMKEVTCWQGNDPLTSAITSQPELITVHVTKGPGGFGFSIADGAAGQRVRQVQDGQRCRGLRAGDLLLELNRDSLRGLNHIQVVQKLKDFPPLQQATFLVQRGGYVWGREVGFRWSSLMGLGFECKLLKYEQHFYLQRQERGFGFRILGGNELGEPITIGSIVPHGAADTDGRLRQHDELLTVDDVSVRGQGHTHVLGLMQQAAKKGGVSLGIRRYLVMGSNVETSLLPPGVQPHKVNLQRNENEGFGFVLISTLGNDVPHRIDRIVPGSPAARSGHLKEGDRILAVNGHSIVHLSHDQIVSLIKTEGRNVTLSIVPAEGKSKTTIKRHGWASQKHVISCLQMQSASYSRVDLEKGSSGFGLKLDGGKDHGRDLSIVSLAPDSPALHSGRIQIGDYIVEINGESTRDMTYDKAIETIKSCGRRVHLLLKRPPGRALEHGK</sequence>
<evidence type="ECO:0000313" key="5">
    <source>
        <dbReference type="Ensembl" id="ENSEBUP00000020465.1"/>
    </source>
</evidence>
<evidence type="ECO:0000256" key="2">
    <source>
        <dbReference type="ARBA" id="ARBA00023136"/>
    </source>
</evidence>
<dbReference type="CDD" id="cd06734">
    <property type="entry name" value="PDZ4_MAGI-1_3-like"/>
    <property type="match status" value="1"/>
</dbReference>
<accession>A0A8C4WYM6</accession>
<dbReference type="GeneTree" id="ENSGT00940000155820"/>
<dbReference type="Gene3D" id="2.20.70.10">
    <property type="match status" value="1"/>
</dbReference>
<evidence type="ECO:0000313" key="6">
    <source>
        <dbReference type="Proteomes" id="UP000694388"/>
    </source>
</evidence>
<feature type="domain" description="PDZ" evidence="4">
    <location>
        <begin position="608"/>
        <end position="691"/>
    </location>
</feature>
<name>A0A8C4WYM6_EPTBU</name>
<dbReference type="InterPro" id="IPR036034">
    <property type="entry name" value="PDZ_sf"/>
</dbReference>
<dbReference type="Proteomes" id="UP000694388">
    <property type="component" value="Unplaced"/>
</dbReference>
<dbReference type="Ensembl" id="ENSEBUT00000021041.1">
    <property type="protein sequence ID" value="ENSEBUP00000020465.1"/>
    <property type="gene ID" value="ENSEBUG00000012667.1"/>
</dbReference>
<dbReference type="AlphaFoldDB" id="A0A8C4WYM6"/>
<dbReference type="SMART" id="SM00072">
    <property type="entry name" value="GuKc"/>
    <property type="match status" value="1"/>
</dbReference>
<protein>
    <submittedName>
        <fullName evidence="5">Membrane associated guanylate kinase, WW and PDZ domain containing 1</fullName>
    </submittedName>
</protein>
<feature type="domain" description="PDZ" evidence="4">
    <location>
        <begin position="398"/>
        <end position="461"/>
    </location>
</feature>
<dbReference type="PROSITE" id="PS00856">
    <property type="entry name" value="GUANYLATE_KINASE_1"/>
    <property type="match status" value="1"/>
</dbReference>
<dbReference type="PROSITE" id="PS50052">
    <property type="entry name" value="GUANYLATE_KINASE_2"/>
    <property type="match status" value="1"/>
</dbReference>
<evidence type="ECO:0000256" key="1">
    <source>
        <dbReference type="ARBA" id="ARBA00004170"/>
    </source>
</evidence>
<organism evidence="5 6">
    <name type="scientific">Eptatretus burgeri</name>
    <name type="common">Inshore hagfish</name>
    <dbReference type="NCBI Taxonomy" id="7764"/>
    <lineage>
        <taxon>Eukaryota</taxon>
        <taxon>Metazoa</taxon>
        <taxon>Chordata</taxon>
        <taxon>Craniata</taxon>
        <taxon>Vertebrata</taxon>
        <taxon>Cyclostomata</taxon>
        <taxon>Myxini</taxon>
        <taxon>Myxiniformes</taxon>
        <taxon>Myxinidae</taxon>
        <taxon>Eptatretinae</taxon>
        <taxon>Eptatretus</taxon>
    </lineage>
</organism>
<keyword evidence="6" id="KW-1185">Reference proteome</keyword>
<dbReference type="InterPro" id="IPR001478">
    <property type="entry name" value="PDZ"/>
</dbReference>